<dbReference type="EMBL" id="UYYG01001159">
    <property type="protein sequence ID" value="VDN57279.1"/>
    <property type="molecule type" value="Genomic_DNA"/>
</dbReference>
<dbReference type="InterPro" id="IPR008962">
    <property type="entry name" value="PapD-like_sf"/>
</dbReference>
<organism evidence="4 6">
    <name type="scientific">Dracunculus medinensis</name>
    <name type="common">Guinea worm</name>
    <dbReference type="NCBI Taxonomy" id="318479"/>
    <lineage>
        <taxon>Eukaryota</taxon>
        <taxon>Metazoa</taxon>
        <taxon>Ecdysozoa</taxon>
        <taxon>Nematoda</taxon>
        <taxon>Chromadorea</taxon>
        <taxon>Rhabditida</taxon>
        <taxon>Spirurina</taxon>
        <taxon>Dracunculoidea</taxon>
        <taxon>Dracunculidae</taxon>
        <taxon>Dracunculus</taxon>
    </lineage>
</organism>
<dbReference type="SUPFAM" id="SSF49354">
    <property type="entry name" value="PapD-like"/>
    <property type="match status" value="1"/>
</dbReference>
<evidence type="ECO:0000256" key="1">
    <source>
        <dbReference type="RuleBase" id="RU003425"/>
    </source>
</evidence>
<evidence type="ECO:0000313" key="5">
    <source>
        <dbReference type="Proteomes" id="UP000274756"/>
    </source>
</evidence>
<keyword evidence="1" id="KW-0206">Cytoskeleton</keyword>
<dbReference type="Proteomes" id="UP000274756">
    <property type="component" value="Unassembled WGS sequence"/>
</dbReference>
<keyword evidence="1" id="KW-0963">Cytoplasm</keyword>
<dbReference type="AlphaFoldDB" id="A0A0N4U7W0"/>
<dbReference type="OrthoDB" id="264603at2759"/>
<protein>
    <recommendedName>
        <fullName evidence="1">Major sperm protein</fullName>
    </recommendedName>
</protein>
<gene>
    <name evidence="3" type="ORF">DME_LOCUS7252</name>
</gene>
<evidence type="ECO:0000313" key="6">
    <source>
        <dbReference type="WBParaSite" id="DME_0000309301-mRNA-1"/>
    </source>
</evidence>
<evidence type="ECO:0000259" key="2">
    <source>
        <dbReference type="PROSITE" id="PS50202"/>
    </source>
</evidence>
<reference evidence="6" key="1">
    <citation type="submission" date="2017-02" db="UniProtKB">
        <authorList>
            <consortium name="WormBaseParasite"/>
        </authorList>
    </citation>
    <scope>IDENTIFICATION</scope>
</reference>
<dbReference type="PANTHER" id="PTHR22947:SF39">
    <property type="entry name" value="MSP DOMAIN-CONTAINING PROTEIN"/>
    <property type="match status" value="1"/>
</dbReference>
<dbReference type="InterPro" id="IPR051774">
    <property type="entry name" value="Sperm-specific_class_P"/>
</dbReference>
<dbReference type="InterPro" id="IPR000535">
    <property type="entry name" value="MSP_dom"/>
</dbReference>
<proteinExistence type="predicted"/>
<accession>A0A0N4U7W0</accession>
<dbReference type="Pfam" id="PF00635">
    <property type="entry name" value="Motile_Sperm"/>
    <property type="match status" value="1"/>
</dbReference>
<dbReference type="STRING" id="318479.A0A0N4U7W0"/>
<dbReference type="Gene3D" id="2.60.40.10">
    <property type="entry name" value="Immunoglobulins"/>
    <property type="match status" value="1"/>
</dbReference>
<dbReference type="WBParaSite" id="DME_0000309301-mRNA-1">
    <property type="protein sequence ID" value="DME_0000309301-mRNA-1"/>
    <property type="gene ID" value="DME_0000309301"/>
</dbReference>
<reference evidence="3 5" key="2">
    <citation type="submission" date="2018-11" db="EMBL/GenBank/DDBJ databases">
        <authorList>
            <consortium name="Pathogen Informatics"/>
        </authorList>
    </citation>
    <scope>NUCLEOTIDE SEQUENCE [LARGE SCALE GENOMIC DNA]</scope>
</reference>
<evidence type="ECO:0000313" key="3">
    <source>
        <dbReference type="EMBL" id="VDN57279.1"/>
    </source>
</evidence>
<name>A0A0N4U7W0_DRAME</name>
<dbReference type="Proteomes" id="UP000038040">
    <property type="component" value="Unplaced"/>
</dbReference>
<sequence>MSKYIYSTPPQDELRIVSPLEGAGSPQIPSTNMPQTVIYSLFIDPPVANFQTTGGTSVHKLINHTGIRLAFKIKSSNNKDYRMNQVYGFLEPEMAFPLIISRIGGQPRIDKLVVQYKKAVPNLKDAEENFKQGPPIGEITMQLIAQ</sequence>
<evidence type="ECO:0000313" key="4">
    <source>
        <dbReference type="Proteomes" id="UP000038040"/>
    </source>
</evidence>
<feature type="domain" description="MSP" evidence="2">
    <location>
        <begin position="40"/>
        <end position="146"/>
    </location>
</feature>
<dbReference type="InterPro" id="IPR013783">
    <property type="entry name" value="Ig-like_fold"/>
</dbReference>
<dbReference type="PROSITE" id="PS50202">
    <property type="entry name" value="MSP"/>
    <property type="match status" value="1"/>
</dbReference>
<dbReference type="PANTHER" id="PTHR22947">
    <property type="entry name" value="MAJOR SPERM PROTEIN"/>
    <property type="match status" value="1"/>
</dbReference>
<keyword evidence="5" id="KW-1185">Reference proteome</keyword>
<comment type="function">
    <text evidence="1">Central component in molecular interactions underlying sperm crawling. Forms an extensive filament system that extends from sperm villipoda, along the leading edge of the pseudopod.</text>
</comment>